<dbReference type="Proteomes" id="UP000507222">
    <property type="component" value="Unassembled WGS sequence"/>
</dbReference>
<name>A0A6J5VDA0_PRUAR</name>
<evidence type="ECO:0000313" key="2">
    <source>
        <dbReference type="Proteomes" id="UP000507222"/>
    </source>
</evidence>
<proteinExistence type="predicted"/>
<evidence type="ECO:0000313" key="1">
    <source>
        <dbReference type="EMBL" id="CAB4285405.1"/>
    </source>
</evidence>
<dbReference type="AlphaFoldDB" id="A0A6J5VDA0"/>
<protein>
    <recommendedName>
        <fullName evidence="3">F-box associated domain-containing protein</fullName>
    </recommendedName>
</protein>
<sequence length="344" mass="38570">MINNPHFITTHLSNSTRTSSSLFFKRLVLKNTETDDGETLLTLVSNSYDNAGEDAADENEQNKSHSFVAEDTAREQCFGFEDLKSVTLHGHADGIICLADSDNNVVLCNPTTREFKKCASPDLGVGALGFGSDPKTRNFKVVNITENGEGDDNDCDDMLYCKGFCYWAGNEQLKEFISVFDMTENQTVRQLIVSFDIVDEVFHPILFPDIIYDSGYSPYSQLVVWDKSVALYASIHDGSMGLWLMDSGWTKLFAFTSLEDVPTPLQYWRGSSHDELLLMVSQEGRLFTFDLNTETQEYVPVCSMDDYQDSIFHKYVADWGGDPDCSQVVVCVGNIVPLNRSNQC</sequence>
<dbReference type="SUPFAM" id="SSF50998">
    <property type="entry name" value="Quinoprotein alcohol dehydrogenase-like"/>
    <property type="match status" value="1"/>
</dbReference>
<dbReference type="PANTHER" id="PTHR31672">
    <property type="entry name" value="BNACNNG10540D PROTEIN"/>
    <property type="match status" value="1"/>
</dbReference>
<dbReference type="EMBL" id="CAEKDK010000006">
    <property type="protein sequence ID" value="CAB4285405.1"/>
    <property type="molecule type" value="Genomic_DNA"/>
</dbReference>
<evidence type="ECO:0008006" key="3">
    <source>
        <dbReference type="Google" id="ProtNLM"/>
    </source>
</evidence>
<reference evidence="1 2" key="1">
    <citation type="submission" date="2020-05" db="EMBL/GenBank/DDBJ databases">
        <authorList>
            <person name="Campoy J."/>
            <person name="Schneeberger K."/>
            <person name="Spophaly S."/>
        </authorList>
    </citation>
    <scope>NUCLEOTIDE SEQUENCE [LARGE SCALE GENOMIC DNA]</scope>
    <source>
        <strain evidence="1">PruArmRojPasFocal</strain>
    </source>
</reference>
<accession>A0A6J5VDA0</accession>
<organism evidence="1 2">
    <name type="scientific">Prunus armeniaca</name>
    <name type="common">Apricot</name>
    <name type="synonym">Armeniaca vulgaris</name>
    <dbReference type="NCBI Taxonomy" id="36596"/>
    <lineage>
        <taxon>Eukaryota</taxon>
        <taxon>Viridiplantae</taxon>
        <taxon>Streptophyta</taxon>
        <taxon>Embryophyta</taxon>
        <taxon>Tracheophyta</taxon>
        <taxon>Spermatophyta</taxon>
        <taxon>Magnoliopsida</taxon>
        <taxon>eudicotyledons</taxon>
        <taxon>Gunneridae</taxon>
        <taxon>Pentapetalae</taxon>
        <taxon>rosids</taxon>
        <taxon>fabids</taxon>
        <taxon>Rosales</taxon>
        <taxon>Rosaceae</taxon>
        <taxon>Amygdaloideae</taxon>
        <taxon>Amygdaleae</taxon>
        <taxon>Prunus</taxon>
    </lineage>
</organism>
<dbReference type="InterPro" id="IPR011047">
    <property type="entry name" value="Quinoprotein_ADH-like_sf"/>
</dbReference>
<gene>
    <name evidence="1" type="ORF">CURHAP_LOCUS41190</name>
</gene>
<dbReference type="InterPro" id="IPR050796">
    <property type="entry name" value="SCF_F-box_component"/>
</dbReference>
<dbReference type="PANTHER" id="PTHR31672:SF13">
    <property type="entry name" value="F-BOX PROTEIN CPR30-LIKE"/>
    <property type="match status" value="1"/>
</dbReference>